<protein>
    <recommendedName>
        <fullName evidence="10">Hexosyltransferase</fullName>
        <ecNumber evidence="10">2.4.1.-</ecNumber>
    </recommendedName>
</protein>
<organism evidence="11 12">
    <name type="scientific">Pterulicium gracile</name>
    <dbReference type="NCBI Taxonomy" id="1884261"/>
    <lineage>
        <taxon>Eukaryota</taxon>
        <taxon>Fungi</taxon>
        <taxon>Dikarya</taxon>
        <taxon>Basidiomycota</taxon>
        <taxon>Agaricomycotina</taxon>
        <taxon>Agaricomycetes</taxon>
        <taxon>Agaricomycetidae</taxon>
        <taxon>Agaricales</taxon>
        <taxon>Pleurotineae</taxon>
        <taxon>Pterulaceae</taxon>
        <taxon>Pterulicium</taxon>
    </lineage>
</organism>
<evidence type="ECO:0000256" key="7">
    <source>
        <dbReference type="ARBA" id="ARBA00022989"/>
    </source>
</evidence>
<reference evidence="11 12" key="1">
    <citation type="journal article" date="2019" name="Nat. Ecol. Evol.">
        <title>Megaphylogeny resolves global patterns of mushroom evolution.</title>
        <authorList>
            <person name="Varga T."/>
            <person name="Krizsan K."/>
            <person name="Foldi C."/>
            <person name="Dima B."/>
            <person name="Sanchez-Garcia M."/>
            <person name="Sanchez-Ramirez S."/>
            <person name="Szollosi G.J."/>
            <person name="Szarkandi J.G."/>
            <person name="Papp V."/>
            <person name="Albert L."/>
            <person name="Andreopoulos W."/>
            <person name="Angelini C."/>
            <person name="Antonin V."/>
            <person name="Barry K.W."/>
            <person name="Bougher N.L."/>
            <person name="Buchanan P."/>
            <person name="Buyck B."/>
            <person name="Bense V."/>
            <person name="Catcheside P."/>
            <person name="Chovatia M."/>
            <person name="Cooper J."/>
            <person name="Damon W."/>
            <person name="Desjardin D."/>
            <person name="Finy P."/>
            <person name="Geml J."/>
            <person name="Haridas S."/>
            <person name="Hughes K."/>
            <person name="Justo A."/>
            <person name="Karasinski D."/>
            <person name="Kautmanova I."/>
            <person name="Kiss B."/>
            <person name="Kocsube S."/>
            <person name="Kotiranta H."/>
            <person name="LaButti K.M."/>
            <person name="Lechner B.E."/>
            <person name="Liimatainen K."/>
            <person name="Lipzen A."/>
            <person name="Lukacs Z."/>
            <person name="Mihaltcheva S."/>
            <person name="Morgado L.N."/>
            <person name="Niskanen T."/>
            <person name="Noordeloos M.E."/>
            <person name="Ohm R.A."/>
            <person name="Ortiz-Santana B."/>
            <person name="Ovrebo C."/>
            <person name="Racz N."/>
            <person name="Riley R."/>
            <person name="Savchenko A."/>
            <person name="Shiryaev A."/>
            <person name="Soop K."/>
            <person name="Spirin V."/>
            <person name="Szebenyi C."/>
            <person name="Tomsovsky M."/>
            <person name="Tulloss R.E."/>
            <person name="Uehling J."/>
            <person name="Grigoriev I.V."/>
            <person name="Vagvolgyi C."/>
            <person name="Papp T."/>
            <person name="Martin F.M."/>
            <person name="Miettinen O."/>
            <person name="Hibbett D.S."/>
            <person name="Nagy L.G."/>
        </authorList>
    </citation>
    <scope>NUCLEOTIDE SEQUENCE [LARGE SCALE GENOMIC DNA]</scope>
    <source>
        <strain evidence="11 12">CBS 309.79</strain>
    </source>
</reference>
<sequence length="376" mass="43882">MNSSTHAPTMRHKRLAVVSTFIALVFLSLFYLSSHDSLYSPIPEPEIISEDPQQTGDPALPSSYAEFDFSLPKEKLAAELFSFPRSSRPKWLSTPAPQSPLVFRIAIITHPRDFDKRDAVRKYTLSNVPTSACKFSYRFILGYGNEAEDKLVLEEMHKYGDIVRLDMKEDKRRMGEKRWRMLRWAAEEHRGPYDYFLSLDTDAFVRLHALALRTRAMHPEFKPREESIMWAQVQEHKVHFVANPVDNEETVLLEDDKVFKPEEFNGPVWYPYPIGFAYLMSSHLVARLMDPEVKLAHHVSFPSDDVMVGMWVSEWATDTKVIRDKTGFHDPPGHNYHPEDTEPITWDSVVLHHVAPWEFRELRRVKEWKGEWLKTI</sequence>
<evidence type="ECO:0000256" key="2">
    <source>
        <dbReference type="ARBA" id="ARBA00008661"/>
    </source>
</evidence>
<dbReference type="GO" id="GO:0016758">
    <property type="term" value="F:hexosyltransferase activity"/>
    <property type="evidence" value="ECO:0007669"/>
    <property type="project" value="InterPro"/>
</dbReference>
<dbReference type="PANTHER" id="PTHR11214:SF351">
    <property type="entry name" value="BETA-1,3-GALACTOSYLTRANSFERASE PVG3"/>
    <property type="match status" value="1"/>
</dbReference>
<keyword evidence="6" id="KW-0735">Signal-anchor</keyword>
<keyword evidence="4 11" id="KW-0808">Transferase</keyword>
<keyword evidence="7" id="KW-1133">Transmembrane helix</keyword>
<dbReference type="Pfam" id="PF01762">
    <property type="entry name" value="Galactosyl_T"/>
    <property type="match status" value="1"/>
</dbReference>
<accession>A0A5C3QLH9</accession>
<evidence type="ECO:0000256" key="1">
    <source>
        <dbReference type="ARBA" id="ARBA00004323"/>
    </source>
</evidence>
<proteinExistence type="inferred from homology"/>
<evidence type="ECO:0000256" key="8">
    <source>
        <dbReference type="ARBA" id="ARBA00023034"/>
    </source>
</evidence>
<keyword evidence="12" id="KW-1185">Reference proteome</keyword>
<comment type="subcellular location">
    <subcellularLocation>
        <location evidence="1 10">Golgi apparatus membrane</location>
        <topology evidence="1 10">Single-pass type II membrane protein</topology>
    </subcellularLocation>
</comment>
<evidence type="ECO:0000256" key="4">
    <source>
        <dbReference type="ARBA" id="ARBA00022679"/>
    </source>
</evidence>
<evidence type="ECO:0000313" key="12">
    <source>
        <dbReference type="Proteomes" id="UP000305067"/>
    </source>
</evidence>
<evidence type="ECO:0000256" key="10">
    <source>
        <dbReference type="RuleBase" id="RU363063"/>
    </source>
</evidence>
<dbReference type="InterPro" id="IPR002659">
    <property type="entry name" value="Glyco_trans_31"/>
</dbReference>
<dbReference type="Gene3D" id="3.90.550.50">
    <property type="match status" value="1"/>
</dbReference>
<gene>
    <name evidence="11" type="ORF">BDV98DRAFT_566133</name>
</gene>
<dbReference type="PANTHER" id="PTHR11214">
    <property type="entry name" value="BETA-1,3-N-ACETYLGLUCOSAMINYLTRANSFERASE"/>
    <property type="match status" value="1"/>
</dbReference>
<dbReference type="Proteomes" id="UP000305067">
    <property type="component" value="Unassembled WGS sequence"/>
</dbReference>
<evidence type="ECO:0000256" key="6">
    <source>
        <dbReference type="ARBA" id="ARBA00022968"/>
    </source>
</evidence>
<keyword evidence="9" id="KW-0472">Membrane</keyword>
<keyword evidence="5" id="KW-0812">Transmembrane</keyword>
<evidence type="ECO:0000256" key="5">
    <source>
        <dbReference type="ARBA" id="ARBA00022692"/>
    </source>
</evidence>
<keyword evidence="8 10" id="KW-0333">Golgi apparatus</keyword>
<name>A0A5C3QLH9_9AGAR</name>
<evidence type="ECO:0000256" key="9">
    <source>
        <dbReference type="ARBA" id="ARBA00023136"/>
    </source>
</evidence>
<dbReference type="EMBL" id="ML178822">
    <property type="protein sequence ID" value="TFL02622.1"/>
    <property type="molecule type" value="Genomic_DNA"/>
</dbReference>
<dbReference type="STRING" id="1884261.A0A5C3QLH9"/>
<dbReference type="EC" id="2.4.1.-" evidence="10"/>
<keyword evidence="3 10" id="KW-0328">Glycosyltransferase</keyword>
<dbReference type="GO" id="GO:0000139">
    <property type="term" value="C:Golgi membrane"/>
    <property type="evidence" value="ECO:0007669"/>
    <property type="project" value="UniProtKB-SubCell"/>
</dbReference>
<dbReference type="OrthoDB" id="3001461at2759"/>
<dbReference type="AlphaFoldDB" id="A0A5C3QLH9"/>
<evidence type="ECO:0000313" key="11">
    <source>
        <dbReference type="EMBL" id="TFL02622.1"/>
    </source>
</evidence>
<evidence type="ECO:0000256" key="3">
    <source>
        <dbReference type="ARBA" id="ARBA00022676"/>
    </source>
</evidence>
<comment type="similarity">
    <text evidence="2 10">Belongs to the glycosyltransferase 31 family.</text>
</comment>